<proteinExistence type="predicted"/>
<reference evidence="1 2" key="1">
    <citation type="submission" date="2023-10" db="EMBL/GenBank/DDBJ databases">
        <title>Draft Genome Sequence of Candida saopaulonensis from a very Premature Infant with Sepsis.</title>
        <authorList>
            <person name="Ning Y."/>
            <person name="Dai R."/>
            <person name="Xiao M."/>
            <person name="Xu Y."/>
            <person name="Yan Q."/>
            <person name="Zhang L."/>
        </authorList>
    </citation>
    <scope>NUCLEOTIDE SEQUENCE [LARGE SCALE GENOMIC DNA]</scope>
    <source>
        <strain evidence="1 2">19XY460</strain>
    </source>
</reference>
<evidence type="ECO:0000313" key="1">
    <source>
        <dbReference type="EMBL" id="WPK25407.1"/>
    </source>
</evidence>
<sequence length="225" mass="25493">MIIQKLTLVLILAIGIYSTSIPLATSVPILVDVKDTLHISELARDLPPGTLLTDRDENRVIKILEPEASGNVSAQVDTCSGRWAECRIAQLGDWWSPWYKISDCHYNNKDFAESDTQLSWKYSYSWLIEEGPVEWSVLNLLLGGDWESTVSTDGSWTCFMGPGDKCSVWYQTKVKWGDVQVRTHHSCEEPTQWSEEYHFDVPFRYDPEGGSTNLGYSYGSNSHCD</sequence>
<dbReference type="AlphaFoldDB" id="A0AAX4HBZ0"/>
<accession>A0AAX4HBZ0</accession>
<keyword evidence="2" id="KW-1185">Reference proteome</keyword>
<protein>
    <submittedName>
        <fullName evidence="1">Uncharacterized protein</fullName>
    </submittedName>
</protein>
<dbReference type="EMBL" id="CP138896">
    <property type="protein sequence ID" value="WPK25407.1"/>
    <property type="molecule type" value="Genomic_DNA"/>
</dbReference>
<dbReference type="RefSeq" id="XP_062877789.1">
    <property type="nucleotide sequence ID" value="XM_063021719.1"/>
</dbReference>
<evidence type="ECO:0000313" key="2">
    <source>
        <dbReference type="Proteomes" id="UP001338582"/>
    </source>
</evidence>
<gene>
    <name evidence="1" type="ORF">PUMCH_002720</name>
</gene>
<dbReference type="Proteomes" id="UP001338582">
    <property type="component" value="Chromosome 3"/>
</dbReference>
<name>A0AAX4HBZ0_9ASCO</name>
<dbReference type="KEGG" id="asau:88173784"/>
<organism evidence="1 2">
    <name type="scientific">Australozyma saopauloensis</name>
    <dbReference type="NCBI Taxonomy" id="291208"/>
    <lineage>
        <taxon>Eukaryota</taxon>
        <taxon>Fungi</taxon>
        <taxon>Dikarya</taxon>
        <taxon>Ascomycota</taxon>
        <taxon>Saccharomycotina</taxon>
        <taxon>Pichiomycetes</taxon>
        <taxon>Metschnikowiaceae</taxon>
        <taxon>Australozyma</taxon>
    </lineage>
</organism>
<dbReference type="GeneID" id="88173784"/>